<accession>A0A1X1TCP5</accession>
<dbReference type="EMBL" id="AP022613">
    <property type="protein sequence ID" value="BBZ40038.1"/>
    <property type="molecule type" value="Genomic_DNA"/>
</dbReference>
<protein>
    <submittedName>
        <fullName evidence="1">Uncharacterized protein</fullName>
    </submittedName>
</protein>
<dbReference type="Pfam" id="PF05305">
    <property type="entry name" value="DUF732"/>
    <property type="match status" value="1"/>
</dbReference>
<organism evidence="1 2">
    <name type="scientific">Mycobacterium conspicuum</name>
    <dbReference type="NCBI Taxonomy" id="44010"/>
    <lineage>
        <taxon>Bacteria</taxon>
        <taxon>Bacillati</taxon>
        <taxon>Actinomycetota</taxon>
        <taxon>Actinomycetes</taxon>
        <taxon>Mycobacteriales</taxon>
        <taxon>Mycobacteriaceae</taxon>
        <taxon>Mycobacterium</taxon>
    </lineage>
</organism>
<reference evidence="1 2" key="1">
    <citation type="journal article" date="2019" name="Emerg. Microbes Infect.">
        <title>Comprehensive subspecies identification of 175 nontuberculous mycobacteria species based on 7547 genomic profiles.</title>
        <authorList>
            <person name="Matsumoto Y."/>
            <person name="Kinjo T."/>
            <person name="Motooka D."/>
            <person name="Nabeya D."/>
            <person name="Jung N."/>
            <person name="Uechi K."/>
            <person name="Horii T."/>
            <person name="Iida T."/>
            <person name="Fujita J."/>
            <person name="Nakamura S."/>
        </authorList>
    </citation>
    <scope>NUCLEOTIDE SEQUENCE [LARGE SCALE GENOMIC DNA]</scope>
    <source>
        <strain evidence="1 2">JCM 14738</strain>
    </source>
</reference>
<dbReference type="STRING" id="44010.AWC00_12485"/>
<keyword evidence="2" id="KW-1185">Reference proteome</keyword>
<dbReference type="AlphaFoldDB" id="A0A1X1TCP5"/>
<evidence type="ECO:0000313" key="1">
    <source>
        <dbReference type="EMBL" id="BBZ40038.1"/>
    </source>
</evidence>
<sequence length="120" mass="12455">MSRGFGEWCAVGAVFLSAALVSAAPAAADPTDDAFVAALAKGGISMSDPDTAIGMAHSVCSGLDANQSSSVLAMKIMKETDFTPKQSGFFIGLSIAAYCPQFKDKTDPSVTWMLPFPPLM</sequence>
<dbReference type="InterPro" id="IPR007969">
    <property type="entry name" value="DUF732"/>
</dbReference>
<evidence type="ECO:0000313" key="2">
    <source>
        <dbReference type="Proteomes" id="UP000467385"/>
    </source>
</evidence>
<gene>
    <name evidence="1" type="ORF">MCNS_31010</name>
</gene>
<name>A0A1X1TCP5_9MYCO</name>
<dbReference type="Proteomes" id="UP000467385">
    <property type="component" value="Chromosome"/>
</dbReference>
<dbReference type="OrthoDB" id="4485728at2"/>
<proteinExistence type="predicted"/>
<dbReference type="RefSeq" id="WP_085232942.1">
    <property type="nucleotide sequence ID" value="NZ_AP022613.1"/>
</dbReference>